<accession>A0A9N8ZN93</accession>
<comment type="similarity">
    <text evidence="1">Belongs to the MDM20/NAA25 family.</text>
</comment>
<evidence type="ECO:0000256" key="1">
    <source>
        <dbReference type="ARBA" id="ARBA00006298"/>
    </source>
</evidence>
<dbReference type="OrthoDB" id="1874341at2759"/>
<organism evidence="3 4">
    <name type="scientific">Acaulospora morrowiae</name>
    <dbReference type="NCBI Taxonomy" id="94023"/>
    <lineage>
        <taxon>Eukaryota</taxon>
        <taxon>Fungi</taxon>
        <taxon>Fungi incertae sedis</taxon>
        <taxon>Mucoromycota</taxon>
        <taxon>Glomeromycotina</taxon>
        <taxon>Glomeromycetes</taxon>
        <taxon>Diversisporales</taxon>
        <taxon>Acaulosporaceae</taxon>
        <taxon>Acaulospora</taxon>
    </lineage>
</organism>
<dbReference type="EMBL" id="CAJVPV010001588">
    <property type="protein sequence ID" value="CAG8502005.1"/>
    <property type="molecule type" value="Genomic_DNA"/>
</dbReference>
<dbReference type="PANTHER" id="PTHR22767:SF3">
    <property type="entry name" value="N-ALPHA-ACETYLTRANSFERASE 25, NATB AUXILIARY SUBUNIT"/>
    <property type="match status" value="1"/>
</dbReference>
<keyword evidence="4" id="KW-1185">Reference proteome</keyword>
<comment type="caution">
    <text evidence="3">The sequence shown here is derived from an EMBL/GenBank/DDBJ whole genome shotgun (WGS) entry which is preliminary data.</text>
</comment>
<dbReference type="GO" id="GO:0031416">
    <property type="term" value="C:NatB complex"/>
    <property type="evidence" value="ECO:0007669"/>
    <property type="project" value="TreeGrafter"/>
</dbReference>
<gene>
    <name evidence="3" type="ORF">AMORRO_LOCUS3297</name>
</gene>
<sequence length="912" mass="104443">MSSGPEVSERKIRPIYEALDSNNYKSALQQCNKLLKKQPDALVLKGLKALILERTGKPEEALKLCDEVKEGKPIDEQILQALTMVYKSLGKFEEIVKIYENATGLNPTNEELGNHLFMAMVRINDFKGQQQVALKLHKTFKSNKYLFWAIMSLLLQAENAPSGQSGILLSLAERMMQKAVQEGRLKHTEEVHLYLIVLLTQNKFEEALEVVTGNLGKMCKGDTEIIRIWNELLIKTEKWTQANELSRNSLTETNLDDWRSYLTYLDSCLHLLSKSSSDENDVSLEDARKFLYSLQETVKKNSEYKRGPFLAEMELEKRVTTELNGKPAKEIDLLVVDYFKIFGAKACCFEDLQPYLKAIPNDLAKKIIKEIKATIDDSSDDEKSKISNIQRNVNVYKLERFLGLLAELTEDDVLSYVNKLWALYKDTLQYGVNITETENQHGDECVILASHALFDLYTKVGKNTFIMQAILLLEMALTKSKHNFQLKLLLIRLYQIVGIFYRQADLYKSMDFKHVQQDTMSHYIVARSFSSGSFEEAIQACYDTQSIYNNNQSETPEMVVQAYKFATFSKIQEFIAFYKELENSIQRALVDREIIRLEFLTASKVTANGIIYIEELDVADLVYDGPLLSICRSDDFYEARRDNRDFLVMLDCNPFGKSTFEEASRVSPKLDKYWLKLFTIIPLILKSMRVDQNVDTIKKLVGVLEKLVNDEIKDIKSVTLEERNVAHTVVKLSHLYLIIKEILSGQKESAEKITSSVDALLGALKAVQPPDTSQLTAKELSWVHFHRFSLFLEACNYVKIVNQIIHDMIGPKNKKSSHRELTKITQSLSIAIKDHIQHLNKQLINLQSKVEGENTALYIFDYIKAGKHIEFCSAEENISDILLFLNKMENSWTASLKALIKETEARIVESSH</sequence>
<dbReference type="InterPro" id="IPR019734">
    <property type="entry name" value="TPR_rpt"/>
</dbReference>
<dbReference type="Pfam" id="PF09797">
    <property type="entry name" value="NatB_MDM20"/>
    <property type="match status" value="1"/>
</dbReference>
<dbReference type="InterPro" id="IPR011990">
    <property type="entry name" value="TPR-like_helical_dom_sf"/>
</dbReference>
<dbReference type="InterPro" id="IPR019183">
    <property type="entry name" value="NAA25_NatB_aux_su"/>
</dbReference>
<name>A0A9N8ZN93_9GLOM</name>
<dbReference type="Proteomes" id="UP000789342">
    <property type="component" value="Unassembled WGS sequence"/>
</dbReference>
<protein>
    <submittedName>
        <fullName evidence="3">8272_t:CDS:1</fullName>
    </submittedName>
</protein>
<dbReference type="AlphaFoldDB" id="A0A9N8ZN93"/>
<dbReference type="Gene3D" id="1.25.40.1040">
    <property type="match status" value="1"/>
</dbReference>
<dbReference type="PANTHER" id="PTHR22767">
    <property type="entry name" value="N-TERMINAL ACETYLTRANSFERASE-RELATED"/>
    <property type="match status" value="1"/>
</dbReference>
<keyword evidence="2" id="KW-0802">TPR repeat</keyword>
<evidence type="ECO:0000313" key="3">
    <source>
        <dbReference type="EMBL" id="CAG8502005.1"/>
    </source>
</evidence>
<reference evidence="3" key="1">
    <citation type="submission" date="2021-06" db="EMBL/GenBank/DDBJ databases">
        <authorList>
            <person name="Kallberg Y."/>
            <person name="Tangrot J."/>
            <person name="Rosling A."/>
        </authorList>
    </citation>
    <scope>NUCLEOTIDE SEQUENCE</scope>
    <source>
        <strain evidence="3">CL551</strain>
    </source>
</reference>
<evidence type="ECO:0000313" key="4">
    <source>
        <dbReference type="Proteomes" id="UP000789342"/>
    </source>
</evidence>
<dbReference type="PROSITE" id="PS50005">
    <property type="entry name" value="TPR"/>
    <property type="match status" value="1"/>
</dbReference>
<proteinExistence type="inferred from homology"/>
<evidence type="ECO:0000256" key="2">
    <source>
        <dbReference type="PROSITE-ProRule" id="PRU00339"/>
    </source>
</evidence>
<dbReference type="SUPFAM" id="SSF48452">
    <property type="entry name" value="TPR-like"/>
    <property type="match status" value="1"/>
</dbReference>
<feature type="repeat" description="TPR" evidence="2">
    <location>
        <begin position="76"/>
        <end position="109"/>
    </location>
</feature>